<evidence type="ECO:0000313" key="1">
    <source>
        <dbReference type="EMBL" id="KAK0956604.1"/>
    </source>
</evidence>
<accession>A0AAN6K499</accession>
<dbReference type="AlphaFoldDB" id="A0AAN6K499"/>
<name>A0AAN6K499_9PEZI</name>
<dbReference type="EMBL" id="JAUJLE010000431">
    <property type="protein sequence ID" value="KAK0956604.1"/>
    <property type="molecule type" value="Genomic_DNA"/>
</dbReference>
<dbReference type="Proteomes" id="UP001175353">
    <property type="component" value="Unassembled WGS sequence"/>
</dbReference>
<keyword evidence="2" id="KW-1185">Reference proteome</keyword>
<sequence length="117" mass="12635">MLATCLSGSHLRYSISPALRSAKSHARHVNIVLAIAALTILAPAPSAAQPNGAAHRKAGEEDAFLERSELMEVYEIPLSSIYRATEQGNPAMTIDIGQVLGNPNGEWDLHEDGYLER</sequence>
<reference evidence="1" key="1">
    <citation type="submission" date="2023-06" db="EMBL/GenBank/DDBJ databases">
        <title>Black Yeasts Isolated from many extreme environments.</title>
        <authorList>
            <person name="Coleine C."/>
            <person name="Stajich J.E."/>
            <person name="Selbmann L."/>
        </authorList>
    </citation>
    <scope>NUCLEOTIDE SEQUENCE</scope>
    <source>
        <strain evidence="1">CCFEE 5200</strain>
    </source>
</reference>
<gene>
    <name evidence="1" type="ORF">LTR91_022289</name>
</gene>
<organism evidence="1 2">
    <name type="scientific">Friedmanniomyces endolithicus</name>
    <dbReference type="NCBI Taxonomy" id="329885"/>
    <lineage>
        <taxon>Eukaryota</taxon>
        <taxon>Fungi</taxon>
        <taxon>Dikarya</taxon>
        <taxon>Ascomycota</taxon>
        <taxon>Pezizomycotina</taxon>
        <taxon>Dothideomycetes</taxon>
        <taxon>Dothideomycetidae</taxon>
        <taxon>Mycosphaerellales</taxon>
        <taxon>Teratosphaeriaceae</taxon>
        <taxon>Friedmanniomyces</taxon>
    </lineage>
</organism>
<protein>
    <submittedName>
        <fullName evidence="1">Uncharacterized protein</fullName>
    </submittedName>
</protein>
<proteinExistence type="predicted"/>
<comment type="caution">
    <text evidence="1">The sequence shown here is derived from an EMBL/GenBank/DDBJ whole genome shotgun (WGS) entry which is preliminary data.</text>
</comment>
<evidence type="ECO:0000313" key="2">
    <source>
        <dbReference type="Proteomes" id="UP001175353"/>
    </source>
</evidence>